<feature type="chain" id="PRO_5013026228" description="Secreted protein" evidence="1">
    <location>
        <begin position="17"/>
        <end position="122"/>
    </location>
</feature>
<feature type="signal peptide" evidence="1">
    <location>
        <begin position="1"/>
        <end position="16"/>
    </location>
</feature>
<sequence length="122" mass="12824">MLRQLVILTSIASTLGSPAFRGSDLLSVHDNPVVPLNPMDAFNGGESTISIPIPMLPLVLLPPALFSGSDSQPESGGSLGYDEIEDTIKCDKETGKCTQTIVRTFINPGSDLEIASVPTLSP</sequence>
<keyword evidence="3" id="KW-1185">Reference proteome</keyword>
<organism evidence="2 3">
    <name type="scientific">Thraustotheca clavata</name>
    <dbReference type="NCBI Taxonomy" id="74557"/>
    <lineage>
        <taxon>Eukaryota</taxon>
        <taxon>Sar</taxon>
        <taxon>Stramenopiles</taxon>
        <taxon>Oomycota</taxon>
        <taxon>Saprolegniomycetes</taxon>
        <taxon>Saprolegniales</taxon>
        <taxon>Achlyaceae</taxon>
        <taxon>Thraustotheca</taxon>
    </lineage>
</organism>
<evidence type="ECO:0000256" key="1">
    <source>
        <dbReference type="SAM" id="SignalP"/>
    </source>
</evidence>
<reference evidence="2 3" key="1">
    <citation type="journal article" date="2014" name="Genome Biol. Evol.">
        <title>The secreted proteins of Achlya hypogyna and Thraustotheca clavata identify the ancestral oomycete secretome and reveal gene acquisitions by horizontal gene transfer.</title>
        <authorList>
            <person name="Misner I."/>
            <person name="Blouin N."/>
            <person name="Leonard G."/>
            <person name="Richards T.A."/>
            <person name="Lane C.E."/>
        </authorList>
    </citation>
    <scope>NUCLEOTIDE SEQUENCE [LARGE SCALE GENOMIC DNA]</scope>
    <source>
        <strain evidence="2 3">ATCC 34112</strain>
    </source>
</reference>
<evidence type="ECO:0000313" key="3">
    <source>
        <dbReference type="Proteomes" id="UP000243217"/>
    </source>
</evidence>
<evidence type="ECO:0000313" key="2">
    <source>
        <dbReference type="EMBL" id="OQS08006.1"/>
    </source>
</evidence>
<dbReference type="Proteomes" id="UP000243217">
    <property type="component" value="Unassembled WGS sequence"/>
</dbReference>
<comment type="caution">
    <text evidence="2">The sequence shown here is derived from an EMBL/GenBank/DDBJ whole genome shotgun (WGS) entry which is preliminary data.</text>
</comment>
<dbReference type="EMBL" id="JNBS01000011">
    <property type="protein sequence ID" value="OQS08006.1"/>
    <property type="molecule type" value="Genomic_DNA"/>
</dbReference>
<name>A0A1W0ACI6_9STRA</name>
<accession>A0A1W0ACI6</accession>
<gene>
    <name evidence="2" type="ORF">THRCLA_20008</name>
</gene>
<proteinExistence type="predicted"/>
<evidence type="ECO:0008006" key="4">
    <source>
        <dbReference type="Google" id="ProtNLM"/>
    </source>
</evidence>
<dbReference type="AlphaFoldDB" id="A0A1W0ACI6"/>
<keyword evidence="1" id="KW-0732">Signal</keyword>
<protein>
    <recommendedName>
        <fullName evidence="4">Secreted protein</fullName>
    </recommendedName>
</protein>